<proteinExistence type="inferred from homology"/>
<comment type="similarity">
    <text evidence="1">Belongs to the eukaryotic ribosomal protein eL33 family.</text>
</comment>
<feature type="non-terminal residue" evidence="4">
    <location>
        <position position="224"/>
    </location>
</feature>
<dbReference type="InterPro" id="IPR038661">
    <property type="entry name" value="Ribosomal_eL33_sf"/>
</dbReference>
<dbReference type="HOGENOM" id="CLU_100745_0_0_1"/>
<dbReference type="PANTHER" id="PTHR10902">
    <property type="entry name" value="60S RIBOSOMAL PROTEIN L35A"/>
    <property type="match status" value="1"/>
</dbReference>
<protein>
    <submittedName>
        <fullName evidence="4">Unplaced genomic scaffold supercont1.8, whole genome shotgun sequence</fullName>
    </submittedName>
</protein>
<evidence type="ECO:0000313" key="5">
    <source>
        <dbReference type="Proteomes" id="UP000053392"/>
    </source>
</evidence>
<dbReference type="OrthoDB" id="1166329at2759"/>
<keyword evidence="2" id="KW-0689">Ribosomal protein</keyword>
<dbReference type="GO" id="GO:1990904">
    <property type="term" value="C:ribonucleoprotein complex"/>
    <property type="evidence" value="ECO:0007669"/>
    <property type="project" value="UniProtKB-KW"/>
</dbReference>
<dbReference type="EMBL" id="KN847903">
    <property type="protein sequence ID" value="KIR40389.1"/>
    <property type="molecule type" value="Genomic_DNA"/>
</dbReference>
<dbReference type="InterPro" id="IPR009000">
    <property type="entry name" value="Transl_B-barrel_sf"/>
</dbReference>
<dbReference type="GO" id="GO:0005840">
    <property type="term" value="C:ribosome"/>
    <property type="evidence" value="ECO:0007669"/>
    <property type="project" value="UniProtKB-KW"/>
</dbReference>
<keyword evidence="5" id="KW-1185">Reference proteome</keyword>
<evidence type="ECO:0000256" key="1">
    <source>
        <dbReference type="ARBA" id="ARBA00009269"/>
    </source>
</evidence>
<dbReference type="SUPFAM" id="SSF50447">
    <property type="entry name" value="Translation proteins"/>
    <property type="match status" value="1"/>
</dbReference>
<dbReference type="HAMAP" id="MF_00573">
    <property type="entry name" value="Ribosomal_eL33"/>
    <property type="match status" value="1"/>
</dbReference>
<evidence type="ECO:0000256" key="3">
    <source>
        <dbReference type="ARBA" id="ARBA00023274"/>
    </source>
</evidence>
<keyword evidence="3" id="KW-0687">Ribonucleoprotein</keyword>
<name>A0A0D0V1M2_9TREE</name>
<sequence>MYFRLPISSKNLQRTRGTRHKVTHTAYGVQKDMQEECRQPNSVRMHSSLVKSSIRGHAFVAASLFSECIAIIGTNRILIADRSATFGDSTYHFAIFRVSPYALRVDVRVLKEGFDKFGSTSPSLKRLDKMASRLYIKGRILGHKRGKRNSRPNQSLLQIEGVDNKEAARHYLGKRVAYVYKAKREINGSRVRVIWGRISRSHGNSGAVKSKFRTNLPAKTFGAS</sequence>
<dbReference type="GO" id="GO:0003735">
    <property type="term" value="F:structural constituent of ribosome"/>
    <property type="evidence" value="ECO:0007669"/>
    <property type="project" value="InterPro"/>
</dbReference>
<dbReference type="Pfam" id="PF01247">
    <property type="entry name" value="Ribosomal_L35Ae"/>
    <property type="match status" value="1"/>
</dbReference>
<dbReference type="InterPro" id="IPR001780">
    <property type="entry name" value="Ribosomal_eL33"/>
</dbReference>
<accession>A0A0D0V1M2</accession>
<dbReference type="Proteomes" id="UP000053392">
    <property type="component" value="Unassembled WGS sequence"/>
</dbReference>
<dbReference type="Gene3D" id="2.40.10.190">
    <property type="entry name" value="translation elongation factor selb, chain A, domain 4"/>
    <property type="match status" value="1"/>
</dbReference>
<dbReference type="AlphaFoldDB" id="A0A0D0V1M2"/>
<gene>
    <name evidence="4" type="ORF">I313_03713</name>
</gene>
<dbReference type="GO" id="GO:0006412">
    <property type="term" value="P:translation"/>
    <property type="evidence" value="ECO:0007669"/>
    <property type="project" value="InterPro"/>
</dbReference>
<evidence type="ECO:0000256" key="2">
    <source>
        <dbReference type="ARBA" id="ARBA00022980"/>
    </source>
</evidence>
<reference evidence="4 5" key="1">
    <citation type="submission" date="2015-01" db="EMBL/GenBank/DDBJ databases">
        <title>The Genome Sequence of Cryptococcus gattii Ram5.</title>
        <authorList>
            <consortium name="The Broad Institute Genomics Platform"/>
            <person name="Cuomo C."/>
            <person name="Litvintseva A."/>
            <person name="Chen Y."/>
            <person name="Heitman J."/>
            <person name="Sun S."/>
            <person name="Springer D."/>
            <person name="Dromer F."/>
            <person name="Young S."/>
            <person name="Zeng Q."/>
            <person name="Gargeya S."/>
            <person name="Abouelleil A."/>
            <person name="Alvarado L."/>
            <person name="Chapman S.B."/>
            <person name="Gainer-Dewar J."/>
            <person name="Goldberg J."/>
            <person name="Griggs A."/>
            <person name="Gujja S."/>
            <person name="Hansen M."/>
            <person name="Howarth C."/>
            <person name="Imamovic A."/>
            <person name="Larimer J."/>
            <person name="Murphy C."/>
            <person name="Naylor J."/>
            <person name="Pearson M."/>
            <person name="Priest M."/>
            <person name="Roberts A."/>
            <person name="Saif S."/>
            <person name="Shea T."/>
            <person name="Sykes S."/>
            <person name="Wortman J."/>
            <person name="Nusbaum C."/>
            <person name="Birren B."/>
        </authorList>
    </citation>
    <scope>NUCLEOTIDE SEQUENCE [LARGE SCALE GENOMIC DNA]</scope>
    <source>
        <strain evidence="4 5">Ram5</strain>
    </source>
</reference>
<evidence type="ECO:0000313" key="4">
    <source>
        <dbReference type="EMBL" id="KIR40389.1"/>
    </source>
</evidence>
<organism evidence="4 5">
    <name type="scientific">Cryptococcus deuterogattii Ram5</name>
    <dbReference type="NCBI Taxonomy" id="1296110"/>
    <lineage>
        <taxon>Eukaryota</taxon>
        <taxon>Fungi</taxon>
        <taxon>Dikarya</taxon>
        <taxon>Basidiomycota</taxon>
        <taxon>Agaricomycotina</taxon>
        <taxon>Tremellomycetes</taxon>
        <taxon>Tremellales</taxon>
        <taxon>Cryptococcaceae</taxon>
        <taxon>Cryptococcus</taxon>
        <taxon>Cryptococcus gattii species complex</taxon>
    </lineage>
</organism>